<comment type="caution">
    <text evidence="1">The sequence shown here is derived from an EMBL/GenBank/DDBJ whole genome shotgun (WGS) entry which is preliminary data.</text>
</comment>
<proteinExistence type="predicted"/>
<reference evidence="1" key="1">
    <citation type="submission" date="2023-08" db="EMBL/GenBank/DDBJ databases">
        <authorList>
            <person name="Chen Y."/>
            <person name="Shah S."/>
            <person name="Dougan E. K."/>
            <person name="Thang M."/>
            <person name="Chan C."/>
        </authorList>
    </citation>
    <scope>NUCLEOTIDE SEQUENCE</scope>
</reference>
<dbReference type="Proteomes" id="UP001178507">
    <property type="component" value="Unassembled WGS sequence"/>
</dbReference>
<gene>
    <name evidence="1" type="ORF">EVOR1521_LOCUS30349</name>
</gene>
<evidence type="ECO:0000313" key="2">
    <source>
        <dbReference type="Proteomes" id="UP001178507"/>
    </source>
</evidence>
<dbReference type="AlphaFoldDB" id="A0AA36JQ99"/>
<organism evidence="1 2">
    <name type="scientific">Effrenium voratum</name>
    <dbReference type="NCBI Taxonomy" id="2562239"/>
    <lineage>
        <taxon>Eukaryota</taxon>
        <taxon>Sar</taxon>
        <taxon>Alveolata</taxon>
        <taxon>Dinophyceae</taxon>
        <taxon>Suessiales</taxon>
        <taxon>Symbiodiniaceae</taxon>
        <taxon>Effrenium</taxon>
    </lineage>
</organism>
<evidence type="ECO:0000313" key="1">
    <source>
        <dbReference type="EMBL" id="CAJ1409179.1"/>
    </source>
</evidence>
<sequence length="1205" mass="133142">MPAPWRDRVQHHARRFHEKDATTVLNRYEQQRRIMSRPQLEKHAFHVASWLVLPEVRRSHGDSVEALLSRYLESLDGQPLCERLKAVLSLVSASSGVAGLSGLLGKRQKRKVEMMQADEPEKPDSAKPVDACREKAVRLMQKASQTWQNHPSECREAYVESLEQEVQEADGAENSAKLRMVLRRAVAALSPPRRLGDGCEGKLLASHASNDQSTLATNLQSRLRKIVLRCLDRVDMADLRLAPVLQSLQSLLQTFQELVTSESTIACRRQWARLQAKCASTMPPEAGSSGVAGLSGLLGKGQKRKVEMMQADELGKPDSSKPVDACGEKALRLMQKASQMWQNHPSECREAYVESLEQEVQKADGAENSAKLRMVLRRAVAALSPPRRLGDGCEGKTPSIACNDQSLATNLQTRLRKIVLHCLDRVDLADVRLAPLLQCLQSLLRTFQELVTGESRIACKKQWARLQVKCASTMPPEAAASLSACAKGAEDGAGIAEGLGGAEAAGFASREAGPWAGLRGSVAGYVSEIWPADAQKAGSEFSLLGSKSEAGRRSGAEFMVQLLDNCDARKPSSHPACGISVLRGMASALFTIGLDNELAAMPAPWRDRVQHHARRFQEKDATTVLNRYEQQRRIMSRPQLEKHAFHVACWLVLPEVRRSHGDSVEALLSRYLESLDAQPVCERLKAVLSLVSTSSGVAGLSGLLGEGQKRKAEMMQADGLEKTDSSKPVDACVDKAVRLMQKASQTWQNHPSECREAYVESLEQEMHEADGAENSAKLRMVLRRAVAALSPPRRLGDGCEGKSIASNDQATLATNLQSRLRKVVLRCLDRVDMADLRLAPVQQCLQSLLHTFQLLVTSQMKARLVRLLKYPRRSEPWKSDEASLRSGERCLAEFCDKTRVLAQKGPNLPYASVLPPGQESGVESIVQLLDNCDARKASETPEIELLTLESKRTSSKGWMAECDETRVATFEKDATTVLNRYEQQRRIMSRPQLEKHAFHVACWLVLPEAEMIQADELEKPDSSKPVDACVDKAVRLMQKASQTWQNHPSECREAYVDSLEQEVQEANGAENSAKLRMVLRRAVAALSPPRRLGDGCEGKMPASVSSNDQATLATNLQSRLRKSVLRCLDRVDLADVRLAPVLQCLQSLLQTFQDQLEDSVAGYVSEIRPADTSMASSTRSHARLVSAYRCRPQWPKRADDPPESS</sequence>
<accession>A0AA36JQ99</accession>
<keyword evidence="2" id="KW-1185">Reference proteome</keyword>
<dbReference type="EMBL" id="CAUJNA010003756">
    <property type="protein sequence ID" value="CAJ1409179.1"/>
    <property type="molecule type" value="Genomic_DNA"/>
</dbReference>
<protein>
    <submittedName>
        <fullName evidence="1">Uncharacterized protein</fullName>
    </submittedName>
</protein>
<name>A0AA36JQ99_9DINO</name>